<dbReference type="Pfam" id="PF00620">
    <property type="entry name" value="RhoGAP"/>
    <property type="match status" value="1"/>
</dbReference>
<dbReference type="EMBL" id="AKKN01000008">
    <property type="protein sequence ID" value="EKT57359.1"/>
    <property type="molecule type" value="Genomic_DNA"/>
</dbReference>
<gene>
    <name evidence="2" type="ORF">OO7_08220</name>
</gene>
<keyword evidence="3" id="KW-1185">Reference proteome</keyword>
<dbReference type="RefSeq" id="WP_008915469.1">
    <property type="nucleotide sequence ID" value="NZ_CM001773.1"/>
</dbReference>
<evidence type="ECO:0000313" key="3">
    <source>
        <dbReference type="Proteomes" id="UP000010290"/>
    </source>
</evidence>
<sequence>MNIISTQGNNSVSQIENHCSTPVSQKTGFLGALRHIFQSCFSYFFPNKQPETNINHSVSHLLATDWQYESFSPRSANKMQTHNELSAEKSASILDIIMKKTKGEVESNNYLSNKSVTTDWEYVPFSANATNKAFSKDELSADKSSKILNFIMNKAKNEEYAGKMNQLSAINPISKEENIEKISARFSKLIDLAMSSNKFASTQGILRISSNSNDQKAYIEKISSPNFLNSDQNTMPDVHTLAFAIKKTIQDYAQQLPENQHDLILEKLMPLLIKISHNEQETLMSPKNISIIIAPQFLTNDNMLNKGINGFEKAINKAIYIQQKIEQAMTQQY</sequence>
<reference evidence="2 3" key="1">
    <citation type="journal article" date="2012" name="BMC Genomics">
        <title>Comparative genomics of bacteria in the genus Providencia isolated from wild Drosophila melanogaster.</title>
        <authorList>
            <person name="Galac M.R."/>
            <person name="Lazzaro B.P."/>
        </authorList>
    </citation>
    <scope>NUCLEOTIDE SEQUENCE [LARGE SCALE GENOMIC DNA]</scope>
    <source>
        <strain evidence="2 3">DSM 19967</strain>
    </source>
</reference>
<dbReference type="SUPFAM" id="SSF48350">
    <property type="entry name" value="GTPase activation domain, GAP"/>
    <property type="match status" value="1"/>
</dbReference>
<dbReference type="Gene3D" id="1.10.555.10">
    <property type="entry name" value="Rho GTPase activation protein"/>
    <property type="match status" value="1"/>
</dbReference>
<accession>K8WA00</accession>
<dbReference type="HOGENOM" id="CLU_833833_0_0_6"/>
<dbReference type="InterPro" id="IPR000198">
    <property type="entry name" value="RhoGAP_dom"/>
</dbReference>
<dbReference type="GO" id="GO:0007165">
    <property type="term" value="P:signal transduction"/>
    <property type="evidence" value="ECO:0007669"/>
    <property type="project" value="InterPro"/>
</dbReference>
<feature type="domain" description="Rho-GAP" evidence="1">
    <location>
        <begin position="249"/>
        <end position="301"/>
    </location>
</feature>
<comment type="caution">
    <text evidence="2">The sequence shown here is derived from an EMBL/GenBank/DDBJ whole genome shotgun (WGS) entry which is preliminary data.</text>
</comment>
<dbReference type="AlphaFoldDB" id="K8WA00"/>
<dbReference type="PATRIC" id="fig|1141660.3.peg.1642"/>
<evidence type="ECO:0000259" key="1">
    <source>
        <dbReference type="Pfam" id="PF00620"/>
    </source>
</evidence>
<proteinExistence type="predicted"/>
<organism evidence="2 3">
    <name type="scientific">Providencia sneebia DSM 19967</name>
    <dbReference type="NCBI Taxonomy" id="1141660"/>
    <lineage>
        <taxon>Bacteria</taxon>
        <taxon>Pseudomonadati</taxon>
        <taxon>Pseudomonadota</taxon>
        <taxon>Gammaproteobacteria</taxon>
        <taxon>Enterobacterales</taxon>
        <taxon>Morganellaceae</taxon>
        <taxon>Providencia</taxon>
    </lineage>
</organism>
<evidence type="ECO:0000313" key="2">
    <source>
        <dbReference type="EMBL" id="EKT57359.1"/>
    </source>
</evidence>
<name>K8WA00_9GAMM</name>
<protein>
    <recommendedName>
        <fullName evidence="1">Rho-GAP domain-containing protein</fullName>
    </recommendedName>
</protein>
<dbReference type="InterPro" id="IPR008936">
    <property type="entry name" value="Rho_GTPase_activation_prot"/>
</dbReference>
<dbReference type="Proteomes" id="UP000010290">
    <property type="component" value="Chromosome"/>
</dbReference>